<dbReference type="SUPFAM" id="SSF48208">
    <property type="entry name" value="Six-hairpin glycosidases"/>
    <property type="match status" value="1"/>
</dbReference>
<protein>
    <submittedName>
        <fullName evidence="3">Rhamnogalacturonyl hydrolase YesR</fullName>
    </submittedName>
</protein>
<dbReference type="Gene3D" id="1.50.10.10">
    <property type="match status" value="1"/>
</dbReference>
<dbReference type="PANTHER" id="PTHR33886">
    <property type="entry name" value="UNSATURATED RHAMNOGALACTURONAN HYDROLASE (EUROFUNG)"/>
    <property type="match status" value="1"/>
</dbReference>
<dbReference type="EMBL" id="PVTE01000008">
    <property type="protein sequence ID" value="PRY39256.1"/>
    <property type="molecule type" value="Genomic_DNA"/>
</dbReference>
<dbReference type="GO" id="GO:0005975">
    <property type="term" value="P:carbohydrate metabolic process"/>
    <property type="evidence" value="ECO:0007669"/>
    <property type="project" value="InterPro"/>
</dbReference>
<dbReference type="OrthoDB" id="258246at2"/>
<dbReference type="InterPro" id="IPR008928">
    <property type="entry name" value="6-hairpin_glycosidase_sf"/>
</dbReference>
<reference evidence="3 4" key="1">
    <citation type="submission" date="2018-03" db="EMBL/GenBank/DDBJ databases">
        <title>Genomic Encyclopedia of Archaeal and Bacterial Type Strains, Phase II (KMG-II): from individual species to whole genera.</title>
        <authorList>
            <person name="Goeker M."/>
        </authorList>
    </citation>
    <scope>NUCLEOTIDE SEQUENCE [LARGE SCALE GENOMIC DNA]</scope>
    <source>
        <strain evidence="3 4">DSM 28354</strain>
    </source>
</reference>
<feature type="chain" id="PRO_5015567348" evidence="2">
    <location>
        <begin position="17"/>
        <end position="375"/>
    </location>
</feature>
<dbReference type="PANTHER" id="PTHR33886:SF8">
    <property type="entry name" value="UNSATURATED RHAMNOGALACTURONAN HYDROLASE (EUROFUNG)"/>
    <property type="match status" value="1"/>
</dbReference>
<keyword evidence="1 3" id="KW-0378">Hydrolase</keyword>
<keyword evidence="2" id="KW-0732">Signal</keyword>
<evidence type="ECO:0000256" key="1">
    <source>
        <dbReference type="ARBA" id="ARBA00022801"/>
    </source>
</evidence>
<sequence>MRYLLLLLVCSLQSHAQSTLDKTGILRSMARANDYFMAKWPDTGKEIVTNKTRPSHIWTRAVYYEGLMALYGIDPQARYRDYAVDWGQQHQWGLRSGVQTKNADDQCCGQTYLDLYQLDRQPERIRAIKTCIDNRVASPDNSDWTWIDALQMAMPVYAKLGVLYADQPAVANGYYEKLFQLYNHSKTVEGGKGLFNPADGLWWRDKDFVAPYQEPNGQDCYWSRGNGWVVAALVRVLDIIPKTAPHRAEYEQMYQTMMAALAPLQRPDGFWNVSLHDSTHFDGKETTGTALFAYGMAWGVNKGLLDKKTYRPRIVRAWQAMVTDALHPDGFLGYVQGTGKEPKDGQPVTYDSKPDFEDYGLGCFLLAGSEVYRMK</sequence>
<dbReference type="Proteomes" id="UP000238375">
    <property type="component" value="Unassembled WGS sequence"/>
</dbReference>
<dbReference type="InterPro" id="IPR012341">
    <property type="entry name" value="6hp_glycosidase-like_sf"/>
</dbReference>
<proteinExistence type="predicted"/>
<dbReference type="InterPro" id="IPR052043">
    <property type="entry name" value="PolySaccharide_Degr_Enz"/>
</dbReference>
<dbReference type="RefSeq" id="WP_106137940.1">
    <property type="nucleotide sequence ID" value="NZ_PVTE01000008.1"/>
</dbReference>
<dbReference type="GO" id="GO:0016787">
    <property type="term" value="F:hydrolase activity"/>
    <property type="evidence" value="ECO:0007669"/>
    <property type="project" value="UniProtKB-KW"/>
</dbReference>
<accession>A0A2T0T0R7</accession>
<evidence type="ECO:0000313" key="3">
    <source>
        <dbReference type="EMBL" id="PRY39256.1"/>
    </source>
</evidence>
<comment type="caution">
    <text evidence="3">The sequence shown here is derived from an EMBL/GenBank/DDBJ whole genome shotgun (WGS) entry which is preliminary data.</text>
</comment>
<keyword evidence="4" id="KW-1185">Reference proteome</keyword>
<dbReference type="InterPro" id="IPR010905">
    <property type="entry name" value="Glyco_hydro_88"/>
</dbReference>
<dbReference type="Pfam" id="PF07470">
    <property type="entry name" value="Glyco_hydro_88"/>
    <property type="match status" value="1"/>
</dbReference>
<evidence type="ECO:0000256" key="2">
    <source>
        <dbReference type="SAM" id="SignalP"/>
    </source>
</evidence>
<feature type="signal peptide" evidence="2">
    <location>
        <begin position="1"/>
        <end position="16"/>
    </location>
</feature>
<organism evidence="3 4">
    <name type="scientific">Spirosoma oryzae</name>
    <dbReference type="NCBI Taxonomy" id="1469603"/>
    <lineage>
        <taxon>Bacteria</taxon>
        <taxon>Pseudomonadati</taxon>
        <taxon>Bacteroidota</taxon>
        <taxon>Cytophagia</taxon>
        <taxon>Cytophagales</taxon>
        <taxon>Cytophagaceae</taxon>
        <taxon>Spirosoma</taxon>
    </lineage>
</organism>
<evidence type="ECO:0000313" key="4">
    <source>
        <dbReference type="Proteomes" id="UP000238375"/>
    </source>
</evidence>
<name>A0A2T0T0R7_9BACT</name>
<dbReference type="AlphaFoldDB" id="A0A2T0T0R7"/>
<gene>
    <name evidence="3" type="ORF">CLV58_108146</name>
</gene>